<gene>
    <name evidence="1" type="ORF">HA49_17890</name>
</gene>
<dbReference type="Proteomes" id="UP000029577">
    <property type="component" value="Unassembled WGS sequence"/>
</dbReference>
<dbReference type="RefSeq" id="WP_038022324.1">
    <property type="nucleotide sequence ID" value="NZ_JPKR02000003.1"/>
</dbReference>
<dbReference type="EMBL" id="JPKR02000003">
    <property type="protein sequence ID" value="KGD72572.1"/>
    <property type="molecule type" value="Genomic_DNA"/>
</dbReference>
<sequence length="240" mass="25497">MDTALLSTLDSDGKAKFESAVNALQGNVSAAAARLSVDPRLRLEYSRRIKEMAADLKAKANSGIISWEKAALEAQETRNLIMDMVRTRSTPLGRAMAERMKTSGVTLNELVAKKTASMYGSRADFNRLSETQKNQVYARIVESAGKSNPQVNLRMLKLSRAAKGLIVLSVGVSIYEIYTSENKASETGRQIAINGAGIAGGWAGGAVAGLMCGPGAPVCVLLGGFVGGALAAWETGNWWK</sequence>
<keyword evidence="2" id="KW-1185">Reference proteome</keyword>
<dbReference type="eggNOG" id="ENOG502Z82Y">
    <property type="taxonomic scope" value="Bacteria"/>
</dbReference>
<proteinExistence type="predicted"/>
<dbReference type="OrthoDB" id="7869882at2"/>
<dbReference type="AlphaFoldDB" id="A0A095T7E2"/>
<comment type="caution">
    <text evidence="1">The sequence shown here is derived from an EMBL/GenBank/DDBJ whole genome shotgun (WGS) entry which is preliminary data.</text>
</comment>
<protein>
    <submittedName>
        <fullName evidence="1">Uncharacterized protein</fullName>
    </submittedName>
</protein>
<evidence type="ECO:0000313" key="1">
    <source>
        <dbReference type="EMBL" id="KGD72572.1"/>
    </source>
</evidence>
<evidence type="ECO:0000313" key="2">
    <source>
        <dbReference type="Proteomes" id="UP000029577"/>
    </source>
</evidence>
<organism evidence="1 2">
    <name type="scientific">Tatumella morbirosei</name>
    <dbReference type="NCBI Taxonomy" id="642227"/>
    <lineage>
        <taxon>Bacteria</taxon>
        <taxon>Pseudomonadati</taxon>
        <taxon>Pseudomonadota</taxon>
        <taxon>Gammaproteobacteria</taxon>
        <taxon>Enterobacterales</taxon>
        <taxon>Erwiniaceae</taxon>
        <taxon>Tatumella</taxon>
    </lineage>
</organism>
<name>A0A095T7E2_9GAMM</name>
<accession>A0A095T7E2</accession>
<reference evidence="1" key="1">
    <citation type="submission" date="2014-12" db="EMBL/GenBank/DDBJ databases">
        <title>The draft genome of the Tatumella morbirosei type strain, LMG23360T isolated from pineapple rot.</title>
        <authorList>
            <person name="Smits T.H."/>
            <person name="Palmer M."/>
            <person name="Venter S.N."/>
            <person name="Duffy B."/>
            <person name="Steenkamp E.T."/>
            <person name="Chan W.Y."/>
            <person name="Coutinho T.A."/>
            <person name="Coetzee M.P."/>
            <person name="De Maayer P."/>
        </authorList>
    </citation>
    <scope>NUCLEOTIDE SEQUENCE [LARGE SCALE GENOMIC DNA]</scope>
    <source>
        <strain evidence="1">LMG 23360</strain>
    </source>
</reference>